<dbReference type="Proteomes" id="UP001524473">
    <property type="component" value="Unassembled WGS sequence"/>
</dbReference>
<reference evidence="1 2" key="1">
    <citation type="submission" date="2022-06" db="EMBL/GenBank/DDBJ databases">
        <title>Isolation of gut microbiota from human fecal samples.</title>
        <authorList>
            <person name="Pamer E.G."/>
            <person name="Barat B."/>
            <person name="Waligurski E."/>
            <person name="Medina S."/>
            <person name="Paddock L."/>
            <person name="Mostad J."/>
        </authorList>
    </citation>
    <scope>NUCLEOTIDE SEQUENCE [LARGE SCALE GENOMIC DNA]</scope>
    <source>
        <strain evidence="1 2">DFI.9.73</strain>
    </source>
</reference>
<dbReference type="EMBL" id="JANFZH010000013">
    <property type="protein sequence ID" value="MCQ4839670.1"/>
    <property type="molecule type" value="Genomic_DNA"/>
</dbReference>
<evidence type="ECO:0008006" key="3">
    <source>
        <dbReference type="Google" id="ProtNLM"/>
    </source>
</evidence>
<accession>A0ABT1RZF8</accession>
<dbReference type="SUPFAM" id="SSF140478">
    <property type="entry name" value="LemA-like"/>
    <property type="match status" value="1"/>
</dbReference>
<keyword evidence="2" id="KW-1185">Reference proteome</keyword>
<name>A0ABT1RZF8_9FIRM</name>
<proteinExistence type="predicted"/>
<dbReference type="Gene3D" id="1.20.1440.20">
    <property type="entry name" value="LemA-like domain"/>
    <property type="match status" value="1"/>
</dbReference>
<sequence>MKQKRIAAAVVMVCMVLLALPLGVNRSLTKLREEAENSYYYDSTGFAVYSGIDAREDAASNMLTVAKRYTEENEKLEPLINELDRAIKVSQNTTYGDFGEEAEANLRLGDAAQVLFEELEKTQLSETDKKYPGQLMAQMKSQQDMIVRSSYNDDARAFNERLERFPVNFLKYAAFVKPLGVFEEN</sequence>
<dbReference type="RefSeq" id="WP_066860319.1">
    <property type="nucleotide sequence ID" value="NZ_CABKVV010000009.1"/>
</dbReference>
<dbReference type="InterPro" id="IPR023353">
    <property type="entry name" value="LemA-like_dom_sf"/>
</dbReference>
<dbReference type="GeneID" id="90531139"/>
<evidence type="ECO:0000313" key="1">
    <source>
        <dbReference type="EMBL" id="MCQ4839670.1"/>
    </source>
</evidence>
<protein>
    <recommendedName>
        <fullName evidence="3">LemA protein</fullName>
    </recommendedName>
</protein>
<organism evidence="1 2">
    <name type="scientific">Neglectibacter timonensis</name>
    <dbReference type="NCBI Taxonomy" id="1776382"/>
    <lineage>
        <taxon>Bacteria</taxon>
        <taxon>Bacillati</taxon>
        <taxon>Bacillota</taxon>
        <taxon>Clostridia</taxon>
        <taxon>Eubacteriales</taxon>
        <taxon>Oscillospiraceae</taxon>
        <taxon>Neglectibacter</taxon>
    </lineage>
</organism>
<evidence type="ECO:0000313" key="2">
    <source>
        <dbReference type="Proteomes" id="UP001524473"/>
    </source>
</evidence>
<comment type="caution">
    <text evidence="1">The sequence shown here is derived from an EMBL/GenBank/DDBJ whole genome shotgun (WGS) entry which is preliminary data.</text>
</comment>
<gene>
    <name evidence="1" type="ORF">NE695_07060</name>
</gene>